<name>A0ABX1L2U4_9LACO</name>
<evidence type="ECO:0000313" key="1">
    <source>
        <dbReference type="EMBL" id="NLR28654.1"/>
    </source>
</evidence>
<dbReference type="EMBL" id="JAAVSD010000001">
    <property type="protein sequence ID" value="NLR28654.1"/>
    <property type="molecule type" value="Genomic_DNA"/>
</dbReference>
<protein>
    <submittedName>
        <fullName evidence="1">SRPBCC family protein</fullName>
    </submittedName>
</protein>
<accession>A0ABX1L2U4</accession>
<dbReference type="RefSeq" id="WP_168848616.1">
    <property type="nucleotide sequence ID" value="NZ_JAAVSD010000001.1"/>
</dbReference>
<proteinExistence type="predicted"/>
<gene>
    <name evidence="1" type="ORF">HEQ44_00445</name>
</gene>
<organism evidence="1 2">
    <name type="scientific">Levilactobacillus tujiorum</name>
    <dbReference type="NCBI Taxonomy" id="2912243"/>
    <lineage>
        <taxon>Bacteria</taxon>
        <taxon>Bacillati</taxon>
        <taxon>Bacillota</taxon>
        <taxon>Bacilli</taxon>
        <taxon>Lactobacillales</taxon>
        <taxon>Lactobacillaceae</taxon>
        <taxon>Levilactobacillus</taxon>
    </lineage>
</organism>
<keyword evidence="2" id="KW-1185">Reference proteome</keyword>
<sequence>MSEILFTNTVVTLADTVRIQTILAHPENLLLWDHEITTVTATPTGFTLKRQVPALNTSEQITVSATTDHIRYHSRGGRLAYQLDFKLATTDNLTTVTETLSASANALPVPTSLLIPIAKQAFAQKLQALVTLAESDQKVTA</sequence>
<reference evidence="1 2" key="1">
    <citation type="submission" date="2020-03" db="EMBL/GenBank/DDBJ databases">
        <authorList>
            <person name="Zhang Z."/>
            <person name="Guo Z."/>
            <person name="Hou Q."/>
            <person name="Shen X."/>
        </authorList>
    </citation>
    <scope>NUCLEOTIDE SEQUENCE [LARGE SCALE GENOMIC DNA]</scope>
    <source>
        <strain evidence="1 2">HBUAS51329</strain>
    </source>
</reference>
<comment type="caution">
    <text evidence="1">The sequence shown here is derived from an EMBL/GenBank/DDBJ whole genome shotgun (WGS) entry which is preliminary data.</text>
</comment>
<evidence type="ECO:0000313" key="2">
    <source>
        <dbReference type="Proteomes" id="UP000707477"/>
    </source>
</evidence>
<dbReference type="Proteomes" id="UP000707477">
    <property type="component" value="Unassembled WGS sequence"/>
</dbReference>